<dbReference type="RefSeq" id="WP_149776243.1">
    <property type="nucleotide sequence ID" value="NZ_FQVK01000015.1"/>
</dbReference>
<dbReference type="GO" id="GO:0003677">
    <property type="term" value="F:DNA binding"/>
    <property type="evidence" value="ECO:0007669"/>
    <property type="project" value="UniProtKB-UniRule"/>
</dbReference>
<feature type="DNA-binding region" description="H-T-H motif" evidence="4">
    <location>
        <begin position="29"/>
        <end position="48"/>
    </location>
</feature>
<keyword evidence="7" id="KW-1185">Reference proteome</keyword>
<dbReference type="InterPro" id="IPR009057">
    <property type="entry name" value="Homeodomain-like_sf"/>
</dbReference>
<dbReference type="EMBL" id="FQVK01000015">
    <property type="protein sequence ID" value="SHF04348.1"/>
    <property type="molecule type" value="Genomic_DNA"/>
</dbReference>
<dbReference type="SUPFAM" id="SSF46689">
    <property type="entry name" value="Homeodomain-like"/>
    <property type="match status" value="1"/>
</dbReference>
<keyword evidence="3" id="KW-0804">Transcription</keyword>
<dbReference type="OrthoDB" id="8478851at2"/>
<evidence type="ECO:0000313" key="6">
    <source>
        <dbReference type="EMBL" id="SHF04348.1"/>
    </source>
</evidence>
<dbReference type="Gene3D" id="1.10.357.10">
    <property type="entry name" value="Tetracycline Repressor, domain 2"/>
    <property type="match status" value="1"/>
</dbReference>
<dbReference type="AlphaFoldDB" id="A0A1M4YFB3"/>
<evidence type="ECO:0000256" key="1">
    <source>
        <dbReference type="ARBA" id="ARBA00023015"/>
    </source>
</evidence>
<evidence type="ECO:0000256" key="2">
    <source>
        <dbReference type="ARBA" id="ARBA00023125"/>
    </source>
</evidence>
<evidence type="ECO:0000313" key="7">
    <source>
        <dbReference type="Proteomes" id="UP000325134"/>
    </source>
</evidence>
<organism evidence="6 7">
    <name type="scientific">Ruegeria intermedia</name>
    <dbReference type="NCBI Taxonomy" id="996115"/>
    <lineage>
        <taxon>Bacteria</taxon>
        <taxon>Pseudomonadati</taxon>
        <taxon>Pseudomonadota</taxon>
        <taxon>Alphaproteobacteria</taxon>
        <taxon>Rhodobacterales</taxon>
        <taxon>Roseobacteraceae</taxon>
        <taxon>Ruegeria</taxon>
    </lineage>
</organism>
<dbReference type="Proteomes" id="UP000325134">
    <property type="component" value="Unassembled WGS sequence"/>
</dbReference>
<dbReference type="PROSITE" id="PS50977">
    <property type="entry name" value="HTH_TETR_2"/>
    <property type="match status" value="1"/>
</dbReference>
<accession>A0A1M4YFB3</accession>
<evidence type="ECO:0000256" key="3">
    <source>
        <dbReference type="ARBA" id="ARBA00023163"/>
    </source>
</evidence>
<dbReference type="InterPro" id="IPR036271">
    <property type="entry name" value="Tet_transcr_reg_TetR-rel_C_sf"/>
</dbReference>
<sequence length="196" mass="21238">MSTQRKDTRKQILAVGRRLTAERGFVGVGLSDLLKKAGVPKGSFYHYFASKEDYGCALLESFADDYRQGLADTLNNPSLNAHDRFLAYFQGWIRKQTGQNPEDRCLVVKLAAEVSDLSDSMSGVLQNAVDGIVEALTQTLRDGIAEGSVARLEDPALTARAIYHQWLGASLVAGLSGSVEPLESAMKSTASAIRPM</sequence>
<proteinExistence type="predicted"/>
<dbReference type="SUPFAM" id="SSF48498">
    <property type="entry name" value="Tetracyclin repressor-like, C-terminal domain"/>
    <property type="match status" value="1"/>
</dbReference>
<gene>
    <name evidence="6" type="ORF">SAMN05444279_11550</name>
</gene>
<dbReference type="InterPro" id="IPR011075">
    <property type="entry name" value="TetR_C"/>
</dbReference>
<protein>
    <submittedName>
        <fullName evidence="6">Transcriptional regulator, TetR family</fullName>
    </submittedName>
</protein>
<dbReference type="PANTHER" id="PTHR47506">
    <property type="entry name" value="TRANSCRIPTIONAL REGULATORY PROTEIN"/>
    <property type="match status" value="1"/>
</dbReference>
<dbReference type="Pfam" id="PF00440">
    <property type="entry name" value="TetR_N"/>
    <property type="match status" value="1"/>
</dbReference>
<dbReference type="PRINTS" id="PR00455">
    <property type="entry name" value="HTHTETR"/>
</dbReference>
<dbReference type="PANTHER" id="PTHR47506:SF6">
    <property type="entry name" value="HTH-TYPE TRANSCRIPTIONAL REPRESSOR NEMR"/>
    <property type="match status" value="1"/>
</dbReference>
<dbReference type="Pfam" id="PF16925">
    <property type="entry name" value="TetR_C_13"/>
    <property type="match status" value="1"/>
</dbReference>
<evidence type="ECO:0000256" key="4">
    <source>
        <dbReference type="PROSITE-ProRule" id="PRU00335"/>
    </source>
</evidence>
<feature type="domain" description="HTH tetR-type" evidence="5">
    <location>
        <begin position="6"/>
        <end position="66"/>
    </location>
</feature>
<evidence type="ECO:0000259" key="5">
    <source>
        <dbReference type="PROSITE" id="PS50977"/>
    </source>
</evidence>
<name>A0A1M4YFB3_9RHOB</name>
<dbReference type="InterPro" id="IPR001647">
    <property type="entry name" value="HTH_TetR"/>
</dbReference>
<keyword evidence="1" id="KW-0805">Transcription regulation</keyword>
<reference evidence="6 7" key="1">
    <citation type="submission" date="2016-11" db="EMBL/GenBank/DDBJ databases">
        <authorList>
            <person name="Varghese N."/>
            <person name="Submissions S."/>
        </authorList>
    </citation>
    <scope>NUCLEOTIDE SEQUENCE [LARGE SCALE GENOMIC DNA]</scope>
    <source>
        <strain evidence="6 7">DSM 29341</strain>
    </source>
</reference>
<keyword evidence="2 4" id="KW-0238">DNA-binding</keyword>